<proteinExistence type="predicted"/>
<dbReference type="Proteomes" id="UP000594015">
    <property type="component" value="Chromosome"/>
</dbReference>
<evidence type="ECO:0000313" key="2">
    <source>
        <dbReference type="Proteomes" id="UP000594015"/>
    </source>
</evidence>
<sequence>MRQMTLVDLLALADSNSGLMDGTMGPLRSVIASHDVVVGIWPDRAQPEGWGTRVLKGLPVVQEAAKSIADYQCRLTAIRCESASQARGLALIFGDQNDHSAGVAVDARRSGPSDA</sequence>
<gene>
    <name evidence="1" type="ORF">WN72_13110</name>
</gene>
<dbReference type="KEGG" id="barh:WN72_13110"/>
<dbReference type="EMBL" id="CP030050">
    <property type="protein sequence ID" value="QOZ67149.1"/>
    <property type="molecule type" value="Genomic_DNA"/>
</dbReference>
<accession>A0AAE7TGF4</accession>
<name>A0AAE7TGF4_9BRAD</name>
<organism evidence="1 2">
    <name type="scientific">Bradyrhizobium arachidis</name>
    <dbReference type="NCBI Taxonomy" id="858423"/>
    <lineage>
        <taxon>Bacteria</taxon>
        <taxon>Pseudomonadati</taxon>
        <taxon>Pseudomonadota</taxon>
        <taxon>Alphaproteobacteria</taxon>
        <taxon>Hyphomicrobiales</taxon>
        <taxon>Nitrobacteraceae</taxon>
        <taxon>Bradyrhizobium</taxon>
    </lineage>
</organism>
<evidence type="ECO:0000313" key="1">
    <source>
        <dbReference type="EMBL" id="QOZ67149.1"/>
    </source>
</evidence>
<reference evidence="1 2" key="1">
    <citation type="submission" date="2018-06" db="EMBL/GenBank/DDBJ databases">
        <title>Comparative genomics of Bradyrhizobium nodulating Arachidis hypogaea.</title>
        <authorList>
            <person name="Li Y."/>
        </authorList>
    </citation>
    <scope>NUCLEOTIDE SEQUENCE [LARGE SCALE GENOMIC DNA]</scope>
    <source>
        <strain evidence="1 2">CCBAU 051107</strain>
    </source>
</reference>
<dbReference type="AlphaFoldDB" id="A0AAE7TGF4"/>
<protein>
    <submittedName>
        <fullName evidence="1">Uncharacterized protein</fullName>
    </submittedName>
</protein>